<accession>A0A833JG20</accession>
<proteinExistence type="predicted"/>
<name>A0A833JG20_9BACT</name>
<gene>
    <name evidence="1" type="ORF">GCL57_04480</name>
</gene>
<dbReference type="AlphaFoldDB" id="A0A833JG20"/>
<dbReference type="EMBL" id="WFLN01000005">
    <property type="protein sequence ID" value="KAB8031906.1"/>
    <property type="molecule type" value="Genomic_DNA"/>
</dbReference>
<sequence length="189" mass="21361">MSDDIKVLLTLPEKLLKGSFIEYKVPPSFECTIDGEFPLIKSTASNKIDNFNGQITATIVEKNKADFVKNMTDILTQAEVAVSCAKFHLCTIEKNEGKEPILLLKQQIALFNYTFTIETNPYEAFSYRFIFSPNNNQKSDLVPGGRQRVYTIENGKSSLSKVFYFDIASSSIMNKCDNAWKENEAKDIT</sequence>
<evidence type="ECO:0000313" key="1">
    <source>
        <dbReference type="EMBL" id="KAB8031906.1"/>
    </source>
</evidence>
<dbReference type="RefSeq" id="WP_152212081.1">
    <property type="nucleotide sequence ID" value="NZ_WFLN01000005.1"/>
</dbReference>
<dbReference type="Proteomes" id="UP000442694">
    <property type="component" value="Unassembled WGS sequence"/>
</dbReference>
<protein>
    <submittedName>
        <fullName evidence="1">Uncharacterized protein</fullName>
    </submittedName>
</protein>
<keyword evidence="2" id="KW-1185">Reference proteome</keyword>
<reference evidence="1 2" key="1">
    <citation type="submission" date="2019-10" db="EMBL/GenBank/DDBJ databases">
        <title>New genus of Silvanigrellaceae.</title>
        <authorList>
            <person name="Pitt A."/>
            <person name="Hahn M.W."/>
        </authorList>
    </citation>
    <scope>NUCLEOTIDE SEQUENCE [LARGE SCALE GENOMIC DNA]</scope>
    <source>
        <strain evidence="1 2">33A1-SZDP</strain>
    </source>
</reference>
<organism evidence="1 2">
    <name type="scientific">Fluviispira multicolorata</name>
    <dbReference type="NCBI Taxonomy" id="2654512"/>
    <lineage>
        <taxon>Bacteria</taxon>
        <taxon>Pseudomonadati</taxon>
        <taxon>Bdellovibrionota</taxon>
        <taxon>Oligoflexia</taxon>
        <taxon>Silvanigrellales</taxon>
        <taxon>Silvanigrellaceae</taxon>
        <taxon>Fluviispira</taxon>
    </lineage>
</organism>
<evidence type="ECO:0000313" key="2">
    <source>
        <dbReference type="Proteomes" id="UP000442694"/>
    </source>
</evidence>
<comment type="caution">
    <text evidence="1">The sequence shown here is derived from an EMBL/GenBank/DDBJ whole genome shotgun (WGS) entry which is preliminary data.</text>
</comment>